<dbReference type="PROSITE" id="PS51257">
    <property type="entry name" value="PROKAR_LIPOPROTEIN"/>
    <property type="match status" value="1"/>
</dbReference>
<comment type="caution">
    <text evidence="2">The sequence shown here is derived from an EMBL/GenBank/DDBJ whole genome shotgun (WGS) entry which is preliminary data.</text>
</comment>
<name>A0A7X0VDP2_9BACL</name>
<dbReference type="InterPro" id="IPR006311">
    <property type="entry name" value="TAT_signal"/>
</dbReference>
<keyword evidence="3" id="KW-1185">Reference proteome</keyword>
<dbReference type="EMBL" id="JACJVP010000001">
    <property type="protein sequence ID" value="MBB6669443.1"/>
    <property type="molecule type" value="Genomic_DNA"/>
</dbReference>
<reference evidence="2 3" key="1">
    <citation type="submission" date="2020-08" db="EMBL/GenBank/DDBJ databases">
        <title>Cohnella phylogeny.</title>
        <authorList>
            <person name="Dunlap C."/>
        </authorList>
    </citation>
    <scope>NUCLEOTIDE SEQUENCE [LARGE SCALE GENOMIC DNA]</scope>
    <source>
        <strain evidence="2 3">DSM 28246</strain>
    </source>
</reference>
<evidence type="ECO:0000313" key="3">
    <source>
        <dbReference type="Proteomes" id="UP000547209"/>
    </source>
</evidence>
<evidence type="ECO:0000313" key="2">
    <source>
        <dbReference type="EMBL" id="MBB6669443.1"/>
    </source>
</evidence>
<gene>
    <name evidence="2" type="ORF">H7C19_01960</name>
</gene>
<proteinExistence type="predicted"/>
<accession>A0A7X0VDP2</accession>
<organism evidence="2 3">
    <name type="scientific">Cohnella nanjingensis</name>
    <dbReference type="NCBI Taxonomy" id="1387779"/>
    <lineage>
        <taxon>Bacteria</taxon>
        <taxon>Bacillati</taxon>
        <taxon>Bacillota</taxon>
        <taxon>Bacilli</taxon>
        <taxon>Bacillales</taxon>
        <taxon>Paenibacillaceae</taxon>
        <taxon>Cohnella</taxon>
    </lineage>
</organism>
<dbReference type="PROSITE" id="PS51318">
    <property type="entry name" value="TAT"/>
    <property type="match status" value="1"/>
</dbReference>
<dbReference type="Proteomes" id="UP000547209">
    <property type="component" value="Unassembled WGS sequence"/>
</dbReference>
<sequence length="428" mass="46169">MTRHARRIVLGIAATAALLAGCASKPEAQAIGPLPSASHAPPSHTAIASPSKETASPSPSATVPPSEDQAGEVALQWQRVTEAPAISQLSDWPSKGQRTIREYKLKAHPGMKIVVYAWKENADNLYAALKTKTVVYDLGIIGKAAYGKAEDITVEDDVVAFRQKLVKVTGTLGASASLTRYLSIDQGVPKPVLAVDAGRASELDLDFDGVREIVATSGTPMKTYVYRWNEDRIERCDLNEALGAPSVSISPESAVVAEFSPDLVKLYWLEPSKMRQFAQYNAEEYRSDRFVTIPYDAGELQEIQEAVAQIDLATPYAPARGIATDYGIQSTVEKQAGTMQLSYPHFGIKQSKHDLRPGKGAQVRKTVKLAGGEASWIETAPGSGAWYLKRGDTYLSIMTAKPFSADQLLFVAASLVPASDIHPAKQKG</sequence>
<dbReference type="AlphaFoldDB" id="A0A7X0VDP2"/>
<dbReference type="RefSeq" id="WP_185140851.1">
    <property type="nucleotide sequence ID" value="NZ_JACJVP010000001.1"/>
</dbReference>
<feature type="compositionally biased region" description="Low complexity" evidence="1">
    <location>
        <begin position="33"/>
        <end position="66"/>
    </location>
</feature>
<evidence type="ECO:0000256" key="1">
    <source>
        <dbReference type="SAM" id="MobiDB-lite"/>
    </source>
</evidence>
<protein>
    <submittedName>
        <fullName evidence="2">Uncharacterized protein</fullName>
    </submittedName>
</protein>
<feature type="region of interest" description="Disordered" evidence="1">
    <location>
        <begin position="33"/>
        <end position="71"/>
    </location>
</feature>